<keyword evidence="1" id="KW-0863">Zinc-finger</keyword>
<dbReference type="GO" id="GO:0008270">
    <property type="term" value="F:zinc ion binding"/>
    <property type="evidence" value="ECO:0007669"/>
    <property type="project" value="UniProtKB-KW"/>
</dbReference>
<evidence type="ECO:0000256" key="2">
    <source>
        <dbReference type="SAM" id="MobiDB-lite"/>
    </source>
</evidence>
<dbReference type="SUPFAM" id="SSF81901">
    <property type="entry name" value="HCP-like"/>
    <property type="match status" value="1"/>
</dbReference>
<dbReference type="Gene3D" id="1.25.40.10">
    <property type="entry name" value="Tetratricopeptide repeat domain"/>
    <property type="match status" value="1"/>
</dbReference>
<dbReference type="EMBL" id="AGNL01003674">
    <property type="protein sequence ID" value="EJK74434.1"/>
    <property type="molecule type" value="Genomic_DNA"/>
</dbReference>
<dbReference type="PROSITE" id="PS50089">
    <property type="entry name" value="ZF_RING_2"/>
    <property type="match status" value="1"/>
</dbReference>
<comment type="caution">
    <text evidence="4">The sequence shown here is derived from an EMBL/GenBank/DDBJ whole genome shotgun (WGS) entry which is preliminary data.</text>
</comment>
<evidence type="ECO:0000256" key="1">
    <source>
        <dbReference type="PROSITE-ProRule" id="PRU00175"/>
    </source>
</evidence>
<proteinExistence type="predicted"/>
<evidence type="ECO:0000313" key="5">
    <source>
        <dbReference type="Proteomes" id="UP000266841"/>
    </source>
</evidence>
<keyword evidence="1" id="KW-0479">Metal-binding</keyword>
<keyword evidence="5" id="KW-1185">Reference proteome</keyword>
<keyword evidence="1" id="KW-0862">Zinc</keyword>
<accession>K0TBB5</accession>
<gene>
    <name evidence="4" type="ORF">THAOC_03888</name>
</gene>
<dbReference type="AlphaFoldDB" id="K0TBB5"/>
<dbReference type="SUPFAM" id="SSF57850">
    <property type="entry name" value="RING/U-box"/>
    <property type="match status" value="1"/>
</dbReference>
<evidence type="ECO:0000259" key="3">
    <source>
        <dbReference type="PROSITE" id="PS50089"/>
    </source>
</evidence>
<reference evidence="4 5" key="1">
    <citation type="journal article" date="2012" name="Genome Biol.">
        <title>Genome and low-iron response of an oceanic diatom adapted to chronic iron limitation.</title>
        <authorList>
            <person name="Lommer M."/>
            <person name="Specht M."/>
            <person name="Roy A.S."/>
            <person name="Kraemer L."/>
            <person name="Andreson R."/>
            <person name="Gutowska M.A."/>
            <person name="Wolf J."/>
            <person name="Bergner S.V."/>
            <person name="Schilhabel M.B."/>
            <person name="Klostermeier U.C."/>
            <person name="Beiko R.G."/>
            <person name="Rosenstiel P."/>
            <person name="Hippler M."/>
            <person name="Laroche J."/>
        </authorList>
    </citation>
    <scope>NUCLEOTIDE SEQUENCE [LARGE SCALE GENOMIC DNA]</scope>
    <source>
        <strain evidence="4 5">CCMP1005</strain>
    </source>
</reference>
<dbReference type="Pfam" id="PF08238">
    <property type="entry name" value="Sel1"/>
    <property type="match status" value="2"/>
</dbReference>
<feature type="domain" description="RING-type" evidence="3">
    <location>
        <begin position="97"/>
        <end position="145"/>
    </location>
</feature>
<dbReference type="InterPro" id="IPR006597">
    <property type="entry name" value="Sel1-like"/>
</dbReference>
<evidence type="ECO:0000313" key="4">
    <source>
        <dbReference type="EMBL" id="EJK74434.1"/>
    </source>
</evidence>
<sequence length="283" mass="31487">MCDESCTPAPDPEAGQDGNGKQQLTDEERMLKEISDQKDLIDAISRDTFDNKAQRALHQKKLGQLEFKYHLLVEKKRLARTMSKFEELHGALYSEPCMICLDDVHLNASESLTIALTCCGGFICKTCYREFMNSGVDLGQCPLCRATQSSTEAEAAVQCMALAERGVSWAQSNVGRCMIPGRIGFKKQEEAGLKWVEKAAAQNDPSALHYLSSLYRDGLTSVLDKSQEKANELMIKSANLGYASANSLVWLYFTSMGRMVLERIERRLTAEPLLPLLSMTQIA</sequence>
<dbReference type="Proteomes" id="UP000266841">
    <property type="component" value="Unassembled WGS sequence"/>
</dbReference>
<dbReference type="InterPro" id="IPR011990">
    <property type="entry name" value="TPR-like_helical_dom_sf"/>
</dbReference>
<name>K0TBB5_THAOC</name>
<dbReference type="InterPro" id="IPR001841">
    <property type="entry name" value="Znf_RING"/>
</dbReference>
<protein>
    <recommendedName>
        <fullName evidence="3">RING-type domain-containing protein</fullName>
    </recommendedName>
</protein>
<organism evidence="4 5">
    <name type="scientific">Thalassiosira oceanica</name>
    <name type="common">Marine diatom</name>
    <dbReference type="NCBI Taxonomy" id="159749"/>
    <lineage>
        <taxon>Eukaryota</taxon>
        <taxon>Sar</taxon>
        <taxon>Stramenopiles</taxon>
        <taxon>Ochrophyta</taxon>
        <taxon>Bacillariophyta</taxon>
        <taxon>Coscinodiscophyceae</taxon>
        <taxon>Thalassiosirophycidae</taxon>
        <taxon>Thalassiosirales</taxon>
        <taxon>Thalassiosiraceae</taxon>
        <taxon>Thalassiosira</taxon>
    </lineage>
</organism>
<feature type="region of interest" description="Disordered" evidence="2">
    <location>
        <begin position="1"/>
        <end position="24"/>
    </location>
</feature>